<sequence>MLLILYHIGRAISGQSILRFLWIYINISCYFKLYTYISELYTGSHIQNLFFNPTLPSVSLENKTARTM</sequence>
<evidence type="ECO:0000313" key="2">
    <source>
        <dbReference type="Proteomes" id="UP000024404"/>
    </source>
</evidence>
<keyword evidence="2" id="KW-1185">Reference proteome</keyword>
<reference evidence="1" key="2">
    <citation type="submission" date="2022-06" db="UniProtKB">
        <authorList>
            <consortium name="EnsemblMetazoa"/>
        </authorList>
    </citation>
    <scope>IDENTIFICATION</scope>
</reference>
<accession>A0A8R1XPD8</accession>
<dbReference type="AlphaFoldDB" id="A0A8R1XPD8"/>
<proteinExistence type="predicted"/>
<dbReference type="EnsemblMetazoa" id="OVOC10957.1">
    <property type="protein sequence ID" value="OVOC10957.1"/>
    <property type="gene ID" value="WBGene00247766"/>
</dbReference>
<evidence type="ECO:0000313" key="1">
    <source>
        <dbReference type="EnsemblMetazoa" id="OVOC10957.1"/>
    </source>
</evidence>
<dbReference type="EMBL" id="CMVM020000346">
    <property type="status" value="NOT_ANNOTATED_CDS"/>
    <property type="molecule type" value="Genomic_DNA"/>
</dbReference>
<dbReference type="Proteomes" id="UP000024404">
    <property type="component" value="Unassembled WGS sequence"/>
</dbReference>
<protein>
    <submittedName>
        <fullName evidence="1">Uncharacterized protein</fullName>
    </submittedName>
</protein>
<reference evidence="2" key="1">
    <citation type="submission" date="2013-10" db="EMBL/GenBank/DDBJ databases">
        <title>Genome sequencing of Onchocerca volvulus.</title>
        <authorList>
            <person name="Cotton J."/>
            <person name="Tsai J."/>
            <person name="Stanley E."/>
            <person name="Tracey A."/>
            <person name="Holroyd N."/>
            <person name="Lustigman S."/>
            <person name="Berriman M."/>
        </authorList>
    </citation>
    <scope>NUCLEOTIDE SEQUENCE</scope>
</reference>
<organism evidence="1 2">
    <name type="scientific">Onchocerca volvulus</name>
    <dbReference type="NCBI Taxonomy" id="6282"/>
    <lineage>
        <taxon>Eukaryota</taxon>
        <taxon>Metazoa</taxon>
        <taxon>Ecdysozoa</taxon>
        <taxon>Nematoda</taxon>
        <taxon>Chromadorea</taxon>
        <taxon>Rhabditida</taxon>
        <taxon>Spirurina</taxon>
        <taxon>Spiruromorpha</taxon>
        <taxon>Filarioidea</taxon>
        <taxon>Onchocercidae</taxon>
        <taxon>Onchocerca</taxon>
    </lineage>
</organism>
<name>A0A8R1XPD8_ONCVO</name>